<feature type="transmembrane region" description="Helical" evidence="8">
    <location>
        <begin position="58"/>
        <end position="74"/>
    </location>
</feature>
<evidence type="ECO:0000256" key="3">
    <source>
        <dbReference type="ARBA" id="ARBA00022449"/>
    </source>
</evidence>
<dbReference type="OrthoDB" id="9810759at2"/>
<protein>
    <submittedName>
        <fullName evidence="10">Sodium/hydrogen exchanger</fullName>
    </submittedName>
</protein>
<keyword evidence="5 8" id="KW-1133">Transmembrane helix</keyword>
<feature type="transmembrane region" description="Helical" evidence="8">
    <location>
        <begin position="159"/>
        <end position="177"/>
    </location>
</feature>
<dbReference type="RefSeq" id="WP_012828134.1">
    <property type="nucleotide sequence ID" value="NC_013440.1"/>
</dbReference>
<dbReference type="STRING" id="502025.Hoch_3028"/>
<name>D0LR26_HALO1</name>
<evidence type="ECO:0000256" key="6">
    <source>
        <dbReference type="ARBA" id="ARBA00023065"/>
    </source>
</evidence>
<dbReference type="AlphaFoldDB" id="D0LR26"/>
<evidence type="ECO:0000259" key="9">
    <source>
        <dbReference type="Pfam" id="PF00999"/>
    </source>
</evidence>
<feature type="transmembrane region" description="Helical" evidence="8">
    <location>
        <begin position="94"/>
        <end position="114"/>
    </location>
</feature>
<dbReference type="eggNOG" id="COG0025">
    <property type="taxonomic scope" value="Bacteria"/>
</dbReference>
<keyword evidence="7 8" id="KW-0472">Membrane</keyword>
<dbReference type="PANTHER" id="PTHR32507">
    <property type="entry name" value="NA(+)/H(+) ANTIPORTER 1"/>
    <property type="match status" value="1"/>
</dbReference>
<evidence type="ECO:0000256" key="8">
    <source>
        <dbReference type="SAM" id="Phobius"/>
    </source>
</evidence>
<dbReference type="PANTHER" id="PTHR32507:SF8">
    <property type="entry name" value="CNH1P"/>
    <property type="match status" value="1"/>
</dbReference>
<dbReference type="HOGENOM" id="CLU_008635_6_2_7"/>
<reference evidence="10 11" key="1">
    <citation type="journal article" date="2010" name="Stand. Genomic Sci.">
        <title>Complete genome sequence of Haliangium ochraceum type strain (SMP-2).</title>
        <authorList>
            <consortium name="US DOE Joint Genome Institute (JGI-PGF)"/>
            <person name="Ivanova N."/>
            <person name="Daum C."/>
            <person name="Lang E."/>
            <person name="Abt B."/>
            <person name="Kopitz M."/>
            <person name="Saunders E."/>
            <person name="Lapidus A."/>
            <person name="Lucas S."/>
            <person name="Glavina Del Rio T."/>
            <person name="Nolan M."/>
            <person name="Tice H."/>
            <person name="Copeland A."/>
            <person name="Cheng J.F."/>
            <person name="Chen F."/>
            <person name="Bruce D."/>
            <person name="Goodwin L."/>
            <person name="Pitluck S."/>
            <person name="Mavromatis K."/>
            <person name="Pati A."/>
            <person name="Mikhailova N."/>
            <person name="Chen A."/>
            <person name="Palaniappan K."/>
            <person name="Land M."/>
            <person name="Hauser L."/>
            <person name="Chang Y.J."/>
            <person name="Jeffries C.D."/>
            <person name="Detter J.C."/>
            <person name="Brettin T."/>
            <person name="Rohde M."/>
            <person name="Goker M."/>
            <person name="Bristow J."/>
            <person name="Markowitz V."/>
            <person name="Eisen J.A."/>
            <person name="Hugenholtz P."/>
            <person name="Kyrpides N.C."/>
            <person name="Klenk H.P."/>
        </authorList>
    </citation>
    <scope>NUCLEOTIDE SEQUENCE [LARGE SCALE GENOMIC DNA]</scope>
    <source>
        <strain evidence="11">DSM 14365 / CIP 107738 / JCM 11303 / AJ 13395 / SMP-2</strain>
    </source>
</reference>
<keyword evidence="11" id="KW-1185">Reference proteome</keyword>
<comment type="subcellular location">
    <subcellularLocation>
        <location evidence="1">Cell membrane</location>
        <topology evidence="1">Multi-pass membrane protein</topology>
    </subcellularLocation>
</comment>
<keyword evidence="3" id="KW-0050">Antiport</keyword>
<dbReference type="Proteomes" id="UP000001880">
    <property type="component" value="Chromosome"/>
</dbReference>
<evidence type="ECO:0000313" key="10">
    <source>
        <dbReference type="EMBL" id="ACY15534.1"/>
    </source>
</evidence>
<keyword evidence="6" id="KW-0406">Ion transport</keyword>
<feature type="transmembrane region" description="Helical" evidence="8">
    <location>
        <begin position="231"/>
        <end position="262"/>
    </location>
</feature>
<sequence length="421" mass="44059">MHLNPVDLVLLAGAMLAFGLVSKRIEGTSITPPMVFVAMGLVAGPPVLDLLHMNLDQGVLRILAELTLALVLFVDATRIDLSVLRREVGVPVRLLGVGLPLAIAAGALVAKWLFPALSWWEAATLGAVLAPTDAALGQAVVTSPLVPVRIRQALNVESGLNDGIALPFVLMFAALASMTQGDARSPHEWLLFGAMQVTLGPALGFGCAWLAGKLIQWAVAAGYIEDSYERLAGLAVALLCFAGAELVGGNGFIATFVGGLTLGTTQKQHSRVMLSFLESEGEFLMLLVFLGMGASLAVPAVSGASWQMLAYALLSLTLVRMLPTSLALLGSGLRPGTHLFLGWFGPRGLASLLYGILLSTEADLPHQPLVFSIVVLTALLSVLLHGLSAAPGAAIYGRHVQDEGASPAENEAVTSHPLRRP</sequence>
<feature type="transmembrane region" description="Helical" evidence="8">
    <location>
        <begin position="189"/>
        <end position="211"/>
    </location>
</feature>
<evidence type="ECO:0000313" key="11">
    <source>
        <dbReference type="Proteomes" id="UP000001880"/>
    </source>
</evidence>
<dbReference type="Pfam" id="PF00999">
    <property type="entry name" value="Na_H_Exchanger"/>
    <property type="match status" value="1"/>
</dbReference>
<dbReference type="KEGG" id="hoh:Hoch_3028"/>
<dbReference type="EMBL" id="CP001804">
    <property type="protein sequence ID" value="ACY15534.1"/>
    <property type="molecule type" value="Genomic_DNA"/>
</dbReference>
<feature type="transmembrane region" description="Helical" evidence="8">
    <location>
        <begin position="340"/>
        <end position="357"/>
    </location>
</feature>
<evidence type="ECO:0000256" key="1">
    <source>
        <dbReference type="ARBA" id="ARBA00004651"/>
    </source>
</evidence>
<feature type="transmembrane region" description="Helical" evidence="8">
    <location>
        <begin position="308"/>
        <end position="328"/>
    </location>
</feature>
<keyword evidence="2" id="KW-0813">Transport</keyword>
<gene>
    <name evidence="10" type="ordered locus">Hoch_3028</name>
</gene>
<dbReference type="GO" id="GO:0015297">
    <property type="term" value="F:antiporter activity"/>
    <property type="evidence" value="ECO:0007669"/>
    <property type="project" value="UniProtKB-KW"/>
</dbReference>
<dbReference type="GO" id="GO:0005886">
    <property type="term" value="C:plasma membrane"/>
    <property type="evidence" value="ECO:0007669"/>
    <property type="project" value="UniProtKB-SubCell"/>
</dbReference>
<accession>D0LR26</accession>
<organism evidence="10 11">
    <name type="scientific">Haliangium ochraceum (strain DSM 14365 / JCM 11303 / SMP-2)</name>
    <dbReference type="NCBI Taxonomy" id="502025"/>
    <lineage>
        <taxon>Bacteria</taxon>
        <taxon>Pseudomonadati</taxon>
        <taxon>Myxococcota</taxon>
        <taxon>Polyangia</taxon>
        <taxon>Haliangiales</taxon>
        <taxon>Kofleriaceae</taxon>
        <taxon>Haliangium</taxon>
    </lineage>
</organism>
<evidence type="ECO:0000256" key="5">
    <source>
        <dbReference type="ARBA" id="ARBA00022989"/>
    </source>
</evidence>
<evidence type="ECO:0000256" key="4">
    <source>
        <dbReference type="ARBA" id="ARBA00022692"/>
    </source>
</evidence>
<dbReference type="InterPro" id="IPR006153">
    <property type="entry name" value="Cation/H_exchanger_TM"/>
</dbReference>
<feature type="transmembrane region" description="Helical" evidence="8">
    <location>
        <begin position="34"/>
        <end position="52"/>
    </location>
</feature>
<dbReference type="GO" id="GO:1902600">
    <property type="term" value="P:proton transmembrane transport"/>
    <property type="evidence" value="ECO:0007669"/>
    <property type="project" value="InterPro"/>
</dbReference>
<feature type="domain" description="Cation/H+ exchanger transmembrane" evidence="9">
    <location>
        <begin position="18"/>
        <end position="391"/>
    </location>
</feature>
<feature type="transmembrane region" description="Helical" evidence="8">
    <location>
        <begin position="283"/>
        <end position="302"/>
    </location>
</feature>
<feature type="transmembrane region" description="Helical" evidence="8">
    <location>
        <begin position="6"/>
        <end position="22"/>
    </location>
</feature>
<evidence type="ECO:0000256" key="2">
    <source>
        <dbReference type="ARBA" id="ARBA00022448"/>
    </source>
</evidence>
<feature type="transmembrane region" description="Helical" evidence="8">
    <location>
        <begin position="369"/>
        <end position="390"/>
    </location>
</feature>
<proteinExistence type="predicted"/>
<keyword evidence="4 8" id="KW-0812">Transmembrane</keyword>
<evidence type="ECO:0000256" key="7">
    <source>
        <dbReference type="ARBA" id="ARBA00023136"/>
    </source>
</evidence>